<keyword evidence="2" id="KW-1185">Reference proteome</keyword>
<protein>
    <submittedName>
        <fullName evidence="1">Uncharacterized protein</fullName>
    </submittedName>
</protein>
<gene>
    <name evidence="1" type="ORF">H2198_008837</name>
</gene>
<proteinExistence type="predicted"/>
<sequence length="353" mass="40203">MSVTNCTHRDDGDGTLSPADLELFSLFMQYPKMTFNSDELPQTVESFNLTSTENVNSSPLSTAPDTNVKNSSFISASTAQTTPLCPLILAELNSPPPESWTEYLHLVQRNDLPQECQQYFVAMGQCAVNIGLALFRSTQYRQTFNVIAVGEWLSELIRYSCGQLNRQINRVAHLKTLLAFTSRPAESQMWSTYQQRARLILANTSLPSKSELALLEALVFLYDAYVYNPFLQALHDNTIESKASHLIDNLYNDLMTWLSNYQRWCHIMQELRHRYMKPLVDGIVNCPAAQEELNDFQKRIAQARAVLINPVKVDKESAEKLVKALNLSARRLGAEKGIALKRTRTRYKREHTF</sequence>
<evidence type="ECO:0000313" key="1">
    <source>
        <dbReference type="EMBL" id="KAJ9651908.1"/>
    </source>
</evidence>
<dbReference type="Proteomes" id="UP001172386">
    <property type="component" value="Unassembled WGS sequence"/>
</dbReference>
<accession>A0ACC2ZW81</accession>
<dbReference type="EMBL" id="JAPDRQ010000229">
    <property type="protein sequence ID" value="KAJ9651908.1"/>
    <property type="molecule type" value="Genomic_DNA"/>
</dbReference>
<evidence type="ECO:0000313" key="2">
    <source>
        <dbReference type="Proteomes" id="UP001172386"/>
    </source>
</evidence>
<comment type="caution">
    <text evidence="1">The sequence shown here is derived from an EMBL/GenBank/DDBJ whole genome shotgun (WGS) entry which is preliminary data.</text>
</comment>
<name>A0ACC2ZW81_9EURO</name>
<reference evidence="1" key="1">
    <citation type="submission" date="2022-10" db="EMBL/GenBank/DDBJ databases">
        <title>Culturing micro-colonial fungi from biological soil crusts in the Mojave desert and describing Neophaeococcomyces mojavensis, and introducing the new genera and species Taxawa tesnikishii.</title>
        <authorList>
            <person name="Kurbessoian T."/>
            <person name="Stajich J.E."/>
        </authorList>
    </citation>
    <scope>NUCLEOTIDE SEQUENCE</scope>
    <source>
        <strain evidence="1">JES_112</strain>
    </source>
</reference>
<organism evidence="1 2">
    <name type="scientific">Neophaeococcomyces mojaviensis</name>
    <dbReference type="NCBI Taxonomy" id="3383035"/>
    <lineage>
        <taxon>Eukaryota</taxon>
        <taxon>Fungi</taxon>
        <taxon>Dikarya</taxon>
        <taxon>Ascomycota</taxon>
        <taxon>Pezizomycotina</taxon>
        <taxon>Eurotiomycetes</taxon>
        <taxon>Chaetothyriomycetidae</taxon>
        <taxon>Chaetothyriales</taxon>
        <taxon>Chaetothyriales incertae sedis</taxon>
        <taxon>Neophaeococcomyces</taxon>
    </lineage>
</organism>